<dbReference type="PROSITE" id="PS01361">
    <property type="entry name" value="ZF_DOF_1"/>
    <property type="match status" value="1"/>
</dbReference>
<feature type="compositionally biased region" description="Basic and acidic residues" evidence="8">
    <location>
        <begin position="108"/>
        <end position="123"/>
    </location>
</feature>
<feature type="compositionally biased region" description="Polar residues" evidence="8">
    <location>
        <begin position="254"/>
        <end position="269"/>
    </location>
</feature>
<feature type="region of interest" description="Disordered" evidence="8">
    <location>
        <begin position="250"/>
        <end position="269"/>
    </location>
</feature>
<reference evidence="10" key="1">
    <citation type="submission" date="2024-02" db="EMBL/GenBank/DDBJ databases">
        <authorList>
            <consortium name="ELIXIR-Norway"/>
            <consortium name="Elixir Norway"/>
        </authorList>
    </citation>
    <scope>NUCLEOTIDE SEQUENCE</scope>
</reference>
<sequence>MKEERSPGSPVNVLDPAIKLFGTTIGVTGGGVSSSADAADAGEVITGSSPTTSRQESPQDAAGEAEDAAEEAGEEEEILQNNTQDHCTSAGSRAVDELGSSLGNNRAAAEEEKSLKSGKRDSDSTVTAVTGTETVTLAAEEISEGISMELKEKGSGQEIVPQGKSPLKKPDKLAPCPRCESVDTKFCYYNNYNVNQPRHFCKNCQRYWTAGGTLRNVPVGAGRRKNKHVGLQARHVAVADGSVVSMVRPDSRETAQQLLPSPGSRVSSGEISLMEGFPASGKVHQKPAVDGSQNGGTGGTGHTSEQPSEVDKKQVVNNCASSLPESVSTATKEAASTGGSLLVYPNLQPDVGGLYPKLPGQDAGDLPAGGTGGPFGFYNGAWPYGFNVRWNGAVPAVSPGVVGSGQVLPGNGLATWSPPPNGVWTGAGVIPWASPIPGMPGLPWIVPPGWGGGWTVPMPWAAAAAQAAASTANGSVLPGTTMPVLGKHSREWPEGRRVDGALWAPKTLRIDDPKDAARSSVWNALGMPNPPESVLSGSKFKAFQLKAETKVRAESQPQQVKQSTGQQL</sequence>
<feature type="compositionally biased region" description="Low complexity" evidence="8">
    <location>
        <begin position="33"/>
        <end position="42"/>
    </location>
</feature>
<evidence type="ECO:0000256" key="7">
    <source>
        <dbReference type="ARBA" id="ARBA00023242"/>
    </source>
</evidence>
<dbReference type="Pfam" id="PF02701">
    <property type="entry name" value="Zn_ribbon_Dof"/>
    <property type="match status" value="1"/>
</dbReference>
<keyword evidence="2" id="KW-0863">Zinc-finger</keyword>
<dbReference type="PROSITE" id="PS50884">
    <property type="entry name" value="ZF_DOF_2"/>
    <property type="match status" value="1"/>
</dbReference>
<protein>
    <recommendedName>
        <fullName evidence="9">Dof-type domain-containing protein</fullName>
    </recommendedName>
</protein>
<feature type="region of interest" description="Disordered" evidence="8">
    <location>
        <begin position="25"/>
        <end position="128"/>
    </location>
</feature>
<keyword evidence="6" id="KW-0804">Transcription</keyword>
<gene>
    <name evidence="10" type="ORF">CSSPJE1EN1_LOCUS22550</name>
</gene>
<dbReference type="InterPro" id="IPR045174">
    <property type="entry name" value="Dof"/>
</dbReference>
<dbReference type="EMBL" id="OZ020103">
    <property type="protein sequence ID" value="CAK9277072.1"/>
    <property type="molecule type" value="Genomic_DNA"/>
</dbReference>
<dbReference type="PANTHER" id="PTHR31089">
    <property type="entry name" value="CYCLIC DOF FACTOR 2"/>
    <property type="match status" value="1"/>
</dbReference>
<accession>A0ABP0XD69</accession>
<dbReference type="Proteomes" id="UP001497444">
    <property type="component" value="Chromosome 8"/>
</dbReference>
<dbReference type="InterPro" id="IPR003851">
    <property type="entry name" value="Znf_Dof"/>
</dbReference>
<dbReference type="PANTHER" id="PTHR31089:SF1">
    <property type="entry name" value="CYCLIC DOF FACTOR 3"/>
    <property type="match status" value="1"/>
</dbReference>
<feature type="region of interest" description="Disordered" evidence="8">
    <location>
        <begin position="152"/>
        <end position="174"/>
    </location>
</feature>
<keyword evidence="4" id="KW-0805">Transcription regulation</keyword>
<evidence type="ECO:0000259" key="9">
    <source>
        <dbReference type="PROSITE" id="PS50884"/>
    </source>
</evidence>
<evidence type="ECO:0000256" key="8">
    <source>
        <dbReference type="SAM" id="MobiDB-lite"/>
    </source>
</evidence>
<name>A0ABP0XD69_9BRYO</name>
<feature type="compositionally biased region" description="Polar residues" evidence="8">
    <location>
        <begin position="46"/>
        <end position="58"/>
    </location>
</feature>
<evidence type="ECO:0000313" key="10">
    <source>
        <dbReference type="EMBL" id="CAK9277072.1"/>
    </source>
</evidence>
<evidence type="ECO:0000313" key="11">
    <source>
        <dbReference type="Proteomes" id="UP001497444"/>
    </source>
</evidence>
<evidence type="ECO:0000256" key="2">
    <source>
        <dbReference type="ARBA" id="ARBA00022771"/>
    </source>
</evidence>
<feature type="compositionally biased region" description="Acidic residues" evidence="8">
    <location>
        <begin position="63"/>
        <end position="78"/>
    </location>
</feature>
<feature type="domain" description="Dof-type" evidence="9">
    <location>
        <begin position="174"/>
        <end position="228"/>
    </location>
</feature>
<keyword evidence="5" id="KW-0238">DNA-binding</keyword>
<proteinExistence type="predicted"/>
<keyword evidence="11" id="KW-1185">Reference proteome</keyword>
<organism evidence="10 11">
    <name type="scientific">Sphagnum jensenii</name>
    <dbReference type="NCBI Taxonomy" id="128206"/>
    <lineage>
        <taxon>Eukaryota</taxon>
        <taxon>Viridiplantae</taxon>
        <taxon>Streptophyta</taxon>
        <taxon>Embryophyta</taxon>
        <taxon>Bryophyta</taxon>
        <taxon>Sphagnophytina</taxon>
        <taxon>Sphagnopsida</taxon>
        <taxon>Sphagnales</taxon>
        <taxon>Sphagnaceae</taxon>
        <taxon>Sphagnum</taxon>
    </lineage>
</organism>
<feature type="compositionally biased region" description="Polar residues" evidence="8">
    <location>
        <begin position="555"/>
        <end position="568"/>
    </location>
</feature>
<keyword evidence="1" id="KW-0479">Metal-binding</keyword>
<feature type="region of interest" description="Disordered" evidence="8">
    <location>
        <begin position="549"/>
        <end position="568"/>
    </location>
</feature>
<evidence type="ECO:0000256" key="6">
    <source>
        <dbReference type="ARBA" id="ARBA00023163"/>
    </source>
</evidence>
<evidence type="ECO:0000256" key="3">
    <source>
        <dbReference type="ARBA" id="ARBA00022833"/>
    </source>
</evidence>
<feature type="compositionally biased region" description="Polar residues" evidence="8">
    <location>
        <begin position="79"/>
        <end position="91"/>
    </location>
</feature>
<keyword evidence="7" id="KW-0539">Nucleus</keyword>
<evidence type="ECO:0000256" key="5">
    <source>
        <dbReference type="ARBA" id="ARBA00023125"/>
    </source>
</evidence>
<keyword evidence="3" id="KW-0862">Zinc</keyword>
<feature type="region of interest" description="Disordered" evidence="8">
    <location>
        <begin position="281"/>
        <end position="312"/>
    </location>
</feature>
<evidence type="ECO:0000256" key="1">
    <source>
        <dbReference type="ARBA" id="ARBA00022723"/>
    </source>
</evidence>
<evidence type="ECO:0000256" key="4">
    <source>
        <dbReference type="ARBA" id="ARBA00023015"/>
    </source>
</evidence>